<keyword evidence="11" id="KW-1185">Reference proteome</keyword>
<evidence type="ECO:0000256" key="1">
    <source>
        <dbReference type="ARBA" id="ARBA00001961"/>
    </source>
</evidence>
<keyword evidence="6" id="KW-0560">Oxidoreductase</keyword>
<keyword evidence="3" id="KW-0479">Metal-binding</keyword>
<dbReference type="GO" id="GO:0005789">
    <property type="term" value="C:endoplasmic reticulum membrane"/>
    <property type="evidence" value="ECO:0007669"/>
    <property type="project" value="UniProtKB-SubCell"/>
</dbReference>
<keyword evidence="7" id="KW-0408">Iron</keyword>
<dbReference type="PANTHER" id="PTHR10869:SF123">
    <property type="entry name" value="PROLYL 4-HYDROXYLASE 10-RELATED"/>
    <property type="match status" value="1"/>
</dbReference>
<evidence type="ECO:0000256" key="2">
    <source>
        <dbReference type="ARBA" id="ARBA00004648"/>
    </source>
</evidence>
<evidence type="ECO:0000256" key="4">
    <source>
        <dbReference type="ARBA" id="ARBA00022964"/>
    </source>
</evidence>
<evidence type="ECO:0000313" key="10">
    <source>
        <dbReference type="EMBL" id="KAL2333852.1"/>
    </source>
</evidence>
<evidence type="ECO:0000259" key="9">
    <source>
        <dbReference type="PROSITE" id="PS51471"/>
    </source>
</evidence>
<comment type="cofactor">
    <cofactor evidence="1">
        <name>L-ascorbate</name>
        <dbReference type="ChEBI" id="CHEBI:38290"/>
    </cofactor>
</comment>
<dbReference type="EMBL" id="JBGMDY010000005">
    <property type="protein sequence ID" value="KAL2333852.1"/>
    <property type="molecule type" value="Genomic_DNA"/>
</dbReference>
<dbReference type="AlphaFoldDB" id="A0ABD1MDH7"/>
<dbReference type="Gene3D" id="2.60.120.620">
    <property type="entry name" value="q2cbj1_9rhob like domain"/>
    <property type="match status" value="1"/>
</dbReference>
<evidence type="ECO:0000256" key="3">
    <source>
        <dbReference type="ARBA" id="ARBA00022723"/>
    </source>
</evidence>
<dbReference type="InterPro" id="IPR006620">
    <property type="entry name" value="Pro_4_hyd_alph"/>
</dbReference>
<dbReference type="PANTHER" id="PTHR10869">
    <property type="entry name" value="PROLYL 4-HYDROXYLASE ALPHA SUBUNIT"/>
    <property type="match status" value="1"/>
</dbReference>
<protein>
    <recommendedName>
        <fullName evidence="9">Fe2OG dioxygenase domain-containing protein</fullName>
    </recommendedName>
</protein>
<dbReference type="SMART" id="SM00702">
    <property type="entry name" value="P4Hc"/>
    <property type="match status" value="1"/>
</dbReference>
<evidence type="ECO:0000256" key="8">
    <source>
        <dbReference type="ARBA" id="ARBA00049169"/>
    </source>
</evidence>
<sequence>MEQSKVFDDETGKAVLSSERTSSGAFLARGSDEIVTNIEKRIADFTFIPVEHGEDLQVLHYEVGQKYVPHHDFFTDKLNINIAMGGQRIATMLMYLSDVEEGGETVFPVSKENFSSVPWWNELSACGKQGLSIKPKMGDALLFWSLNPDATYDLSSLHGSCPVIKVVMETTLKDDVGEETVKTTSLGAAHQLLGQQGCSGDDENEAHSTQG</sequence>
<evidence type="ECO:0000256" key="7">
    <source>
        <dbReference type="ARBA" id="ARBA00023004"/>
    </source>
</evidence>
<dbReference type="GO" id="GO:0004656">
    <property type="term" value="F:procollagen-proline 4-dioxygenase activity"/>
    <property type="evidence" value="ECO:0007669"/>
    <property type="project" value="UniProtKB-EC"/>
</dbReference>
<dbReference type="PROSITE" id="PS51471">
    <property type="entry name" value="FE2OG_OXY"/>
    <property type="match status" value="1"/>
</dbReference>
<keyword evidence="5" id="KW-0812">Transmembrane</keyword>
<dbReference type="Proteomes" id="UP001603857">
    <property type="component" value="Unassembled WGS sequence"/>
</dbReference>
<dbReference type="GO" id="GO:0046872">
    <property type="term" value="F:metal ion binding"/>
    <property type="evidence" value="ECO:0007669"/>
    <property type="project" value="UniProtKB-KW"/>
</dbReference>
<keyword evidence="4" id="KW-0223">Dioxygenase</keyword>
<keyword evidence="5" id="KW-0735">Signal-anchor</keyword>
<organism evidence="10 11">
    <name type="scientific">Flemingia macrophylla</name>
    <dbReference type="NCBI Taxonomy" id="520843"/>
    <lineage>
        <taxon>Eukaryota</taxon>
        <taxon>Viridiplantae</taxon>
        <taxon>Streptophyta</taxon>
        <taxon>Embryophyta</taxon>
        <taxon>Tracheophyta</taxon>
        <taxon>Spermatophyta</taxon>
        <taxon>Magnoliopsida</taxon>
        <taxon>eudicotyledons</taxon>
        <taxon>Gunneridae</taxon>
        <taxon>Pentapetalae</taxon>
        <taxon>rosids</taxon>
        <taxon>fabids</taxon>
        <taxon>Fabales</taxon>
        <taxon>Fabaceae</taxon>
        <taxon>Papilionoideae</taxon>
        <taxon>50 kb inversion clade</taxon>
        <taxon>NPAAA clade</taxon>
        <taxon>indigoferoid/millettioid clade</taxon>
        <taxon>Phaseoleae</taxon>
        <taxon>Flemingia</taxon>
    </lineage>
</organism>
<feature type="domain" description="Fe2OG dioxygenase" evidence="9">
    <location>
        <begin position="52"/>
        <end position="188"/>
    </location>
</feature>
<name>A0ABD1MDH7_9FABA</name>
<comment type="catalytic activity">
    <reaction evidence="8">
        <text>L-prolyl-[collagen] + 2-oxoglutarate + O2 = trans-4-hydroxy-L-prolyl-[collagen] + succinate + CO2</text>
        <dbReference type="Rhea" id="RHEA:18945"/>
        <dbReference type="Rhea" id="RHEA-COMP:11676"/>
        <dbReference type="Rhea" id="RHEA-COMP:11680"/>
        <dbReference type="ChEBI" id="CHEBI:15379"/>
        <dbReference type="ChEBI" id="CHEBI:16526"/>
        <dbReference type="ChEBI" id="CHEBI:16810"/>
        <dbReference type="ChEBI" id="CHEBI:30031"/>
        <dbReference type="ChEBI" id="CHEBI:50342"/>
        <dbReference type="ChEBI" id="CHEBI:61965"/>
        <dbReference type="EC" id="1.14.11.2"/>
    </reaction>
</comment>
<accession>A0ABD1MDH7</accession>
<comment type="subcellular location">
    <subcellularLocation>
        <location evidence="2">Endoplasmic reticulum membrane</location>
        <topology evidence="2">Single-pass type II membrane protein</topology>
    </subcellularLocation>
</comment>
<reference evidence="10 11" key="1">
    <citation type="submission" date="2024-08" db="EMBL/GenBank/DDBJ databases">
        <title>Insights into the chromosomal genome structure of Flemingia macrophylla.</title>
        <authorList>
            <person name="Ding Y."/>
            <person name="Zhao Y."/>
            <person name="Bi W."/>
            <person name="Wu M."/>
            <person name="Zhao G."/>
            <person name="Gong Y."/>
            <person name="Li W."/>
            <person name="Zhang P."/>
        </authorList>
    </citation>
    <scope>NUCLEOTIDE SEQUENCE [LARGE SCALE GENOMIC DNA]</scope>
    <source>
        <strain evidence="10">DYQJB</strain>
        <tissue evidence="10">Leaf</tissue>
    </source>
</reference>
<evidence type="ECO:0000256" key="5">
    <source>
        <dbReference type="ARBA" id="ARBA00022968"/>
    </source>
</evidence>
<gene>
    <name evidence="10" type="ORF">Fmac_015065</name>
</gene>
<comment type="caution">
    <text evidence="10">The sequence shown here is derived from an EMBL/GenBank/DDBJ whole genome shotgun (WGS) entry which is preliminary data.</text>
</comment>
<dbReference type="InterPro" id="IPR005123">
    <property type="entry name" value="Oxoglu/Fe-dep_dioxygenase_dom"/>
</dbReference>
<dbReference type="InterPro" id="IPR044862">
    <property type="entry name" value="Pro_4_hyd_alph_FE2OG_OXY"/>
</dbReference>
<dbReference type="InterPro" id="IPR045054">
    <property type="entry name" value="P4HA-like"/>
</dbReference>
<proteinExistence type="predicted"/>
<evidence type="ECO:0000256" key="6">
    <source>
        <dbReference type="ARBA" id="ARBA00023002"/>
    </source>
</evidence>
<dbReference type="Pfam" id="PF13640">
    <property type="entry name" value="2OG-FeII_Oxy_3"/>
    <property type="match status" value="1"/>
</dbReference>
<evidence type="ECO:0000313" key="11">
    <source>
        <dbReference type="Proteomes" id="UP001603857"/>
    </source>
</evidence>